<proteinExistence type="predicted"/>
<evidence type="ECO:0000313" key="2">
    <source>
        <dbReference type="EMBL" id="GHO48223.1"/>
    </source>
</evidence>
<sequence>MGNFVDRIPRLAINIFAGIWIAGFFVAAVQQQGDKYLAPLGGVFDFSGGFWAWLARVMLLIPALSLFLLLVAFSFMTTEGANSWKDRVGATLLMILAHLALSGMVTGRYIALLPDWAVNFFGPLLGVGIAFLLYLSSQGLLSLSPNALNIFGGAWEAGFVVLALKAHGAGYFQPLSSLTDGGSILARITLAAAGMGTFIMFIIFSMRSVESSGTRMDKVKGTLGMMGMHLMFSTVPAFLMTKLTDWLPGGIGDFINASLAFALFVWAEVKRRNG</sequence>
<accession>A0A8J3MW13</accession>
<feature type="transmembrane region" description="Helical" evidence="1">
    <location>
        <begin position="246"/>
        <end position="267"/>
    </location>
</feature>
<name>A0A8J3MW13_9CHLR</name>
<keyword evidence="1" id="KW-1133">Transmembrane helix</keyword>
<protein>
    <submittedName>
        <fullName evidence="2">Uncharacterized protein</fullName>
    </submittedName>
</protein>
<comment type="caution">
    <text evidence="2">The sequence shown here is derived from an EMBL/GenBank/DDBJ whole genome shotgun (WGS) entry which is preliminary data.</text>
</comment>
<feature type="transmembrane region" description="Helical" evidence="1">
    <location>
        <begin position="184"/>
        <end position="209"/>
    </location>
</feature>
<feature type="transmembrane region" description="Helical" evidence="1">
    <location>
        <begin position="88"/>
        <end position="110"/>
    </location>
</feature>
<dbReference type="Proteomes" id="UP000612362">
    <property type="component" value="Unassembled WGS sequence"/>
</dbReference>
<feature type="transmembrane region" description="Helical" evidence="1">
    <location>
        <begin position="147"/>
        <end position="164"/>
    </location>
</feature>
<feature type="transmembrane region" description="Helical" evidence="1">
    <location>
        <begin position="221"/>
        <end position="240"/>
    </location>
</feature>
<dbReference type="EMBL" id="BNJF01000003">
    <property type="protein sequence ID" value="GHO48223.1"/>
    <property type="molecule type" value="Genomic_DNA"/>
</dbReference>
<reference evidence="2" key="1">
    <citation type="submission" date="2020-10" db="EMBL/GenBank/DDBJ databases">
        <title>Taxonomic study of unclassified bacteria belonging to the class Ktedonobacteria.</title>
        <authorList>
            <person name="Yabe S."/>
            <person name="Wang C.M."/>
            <person name="Zheng Y."/>
            <person name="Sakai Y."/>
            <person name="Cavaletti L."/>
            <person name="Monciardini P."/>
            <person name="Donadio S."/>
        </authorList>
    </citation>
    <scope>NUCLEOTIDE SEQUENCE</scope>
    <source>
        <strain evidence="2">SOSP1-1</strain>
    </source>
</reference>
<evidence type="ECO:0000313" key="3">
    <source>
        <dbReference type="Proteomes" id="UP000612362"/>
    </source>
</evidence>
<gene>
    <name evidence="2" type="ORF">KSX_63860</name>
</gene>
<dbReference type="RefSeq" id="WP_220197423.1">
    <property type="nucleotide sequence ID" value="NZ_BNJF01000003.1"/>
</dbReference>
<feature type="transmembrane region" description="Helical" evidence="1">
    <location>
        <begin position="12"/>
        <end position="30"/>
    </location>
</feature>
<feature type="transmembrane region" description="Helical" evidence="1">
    <location>
        <begin position="50"/>
        <end position="76"/>
    </location>
</feature>
<dbReference type="AlphaFoldDB" id="A0A8J3MW13"/>
<keyword evidence="1" id="KW-0812">Transmembrane</keyword>
<feature type="transmembrane region" description="Helical" evidence="1">
    <location>
        <begin position="116"/>
        <end position="135"/>
    </location>
</feature>
<keyword evidence="3" id="KW-1185">Reference proteome</keyword>
<evidence type="ECO:0000256" key="1">
    <source>
        <dbReference type="SAM" id="Phobius"/>
    </source>
</evidence>
<organism evidence="2 3">
    <name type="scientific">Ktedonospora formicarum</name>
    <dbReference type="NCBI Taxonomy" id="2778364"/>
    <lineage>
        <taxon>Bacteria</taxon>
        <taxon>Bacillati</taxon>
        <taxon>Chloroflexota</taxon>
        <taxon>Ktedonobacteria</taxon>
        <taxon>Ktedonobacterales</taxon>
        <taxon>Ktedonobacteraceae</taxon>
        <taxon>Ktedonospora</taxon>
    </lineage>
</organism>
<keyword evidence="1" id="KW-0472">Membrane</keyword>